<evidence type="ECO:0000313" key="3">
    <source>
        <dbReference type="Proteomes" id="UP000235371"/>
    </source>
</evidence>
<dbReference type="Pfam" id="PF13086">
    <property type="entry name" value="AAA_11"/>
    <property type="match status" value="1"/>
</dbReference>
<dbReference type="EMBL" id="KZ613817">
    <property type="protein sequence ID" value="PMD58806.1"/>
    <property type="molecule type" value="Genomic_DNA"/>
</dbReference>
<dbReference type="RefSeq" id="XP_024735710.1">
    <property type="nucleotide sequence ID" value="XM_024883220.1"/>
</dbReference>
<dbReference type="InParanoid" id="A0A2J6T719"/>
<gene>
    <name evidence="2" type="ORF">K444DRAFT_630485</name>
</gene>
<dbReference type="InterPro" id="IPR027417">
    <property type="entry name" value="P-loop_NTPase"/>
</dbReference>
<dbReference type="InterPro" id="IPR041677">
    <property type="entry name" value="DNA2/NAM7_AAA_11"/>
</dbReference>
<organism evidence="2 3">
    <name type="scientific">Hyaloscypha bicolor E</name>
    <dbReference type="NCBI Taxonomy" id="1095630"/>
    <lineage>
        <taxon>Eukaryota</taxon>
        <taxon>Fungi</taxon>
        <taxon>Dikarya</taxon>
        <taxon>Ascomycota</taxon>
        <taxon>Pezizomycotina</taxon>
        <taxon>Leotiomycetes</taxon>
        <taxon>Helotiales</taxon>
        <taxon>Hyaloscyphaceae</taxon>
        <taxon>Hyaloscypha</taxon>
        <taxon>Hyaloscypha bicolor</taxon>
    </lineage>
</organism>
<dbReference type="Proteomes" id="UP000235371">
    <property type="component" value="Unassembled WGS sequence"/>
</dbReference>
<name>A0A2J6T719_9HELO</name>
<keyword evidence="3" id="KW-1185">Reference proteome</keyword>
<reference evidence="2 3" key="1">
    <citation type="submission" date="2016-04" db="EMBL/GenBank/DDBJ databases">
        <title>A degradative enzymes factory behind the ericoid mycorrhizal symbiosis.</title>
        <authorList>
            <consortium name="DOE Joint Genome Institute"/>
            <person name="Martino E."/>
            <person name="Morin E."/>
            <person name="Grelet G."/>
            <person name="Kuo A."/>
            <person name="Kohler A."/>
            <person name="Daghino S."/>
            <person name="Barry K."/>
            <person name="Choi C."/>
            <person name="Cichocki N."/>
            <person name="Clum A."/>
            <person name="Copeland A."/>
            <person name="Hainaut M."/>
            <person name="Haridas S."/>
            <person name="Labutti K."/>
            <person name="Lindquist E."/>
            <person name="Lipzen A."/>
            <person name="Khouja H.-R."/>
            <person name="Murat C."/>
            <person name="Ohm R."/>
            <person name="Olson A."/>
            <person name="Spatafora J."/>
            <person name="Veneault-Fourrey C."/>
            <person name="Henrissat B."/>
            <person name="Grigoriev I."/>
            <person name="Martin F."/>
            <person name="Perotto S."/>
        </authorList>
    </citation>
    <scope>NUCLEOTIDE SEQUENCE [LARGE SCALE GENOMIC DNA]</scope>
    <source>
        <strain evidence="2 3">E</strain>
    </source>
</reference>
<proteinExistence type="predicted"/>
<dbReference type="Gene3D" id="3.40.50.300">
    <property type="entry name" value="P-loop containing nucleotide triphosphate hydrolases"/>
    <property type="match status" value="1"/>
</dbReference>
<sequence>MCNEQDSQILGLDLQPHKKRNENAVTGGVARLTIAASWNSLLTHIATTLIRANRSADQISEVDALVAKVTAGNNESQDVAVSYALDHPLTLIKGPPGTGNLKNLIELVELFSNTGRKASVVVPSNSATEHNAKHGSKLWDGKGYEPKEIHWVRKVSDEKITIASKVIHAKFTQPPCRLHILGLEDAPKDVTTFFKDKIVEQALGDPHAPPLKARIMQELEEATQKSDSWVSTNPNSRFGALEDREFLILNRTPKLKVKYAAK</sequence>
<dbReference type="OrthoDB" id="10577681at2759"/>
<protein>
    <recommendedName>
        <fullName evidence="1">DNA2/NAM7 helicase helicase domain-containing protein</fullName>
    </recommendedName>
</protein>
<evidence type="ECO:0000259" key="1">
    <source>
        <dbReference type="Pfam" id="PF13086"/>
    </source>
</evidence>
<accession>A0A2J6T719</accession>
<feature type="domain" description="DNA2/NAM7 helicase helicase" evidence="1">
    <location>
        <begin position="74"/>
        <end position="163"/>
    </location>
</feature>
<evidence type="ECO:0000313" key="2">
    <source>
        <dbReference type="EMBL" id="PMD58806.1"/>
    </source>
</evidence>
<dbReference type="AlphaFoldDB" id="A0A2J6T719"/>
<dbReference type="GeneID" id="36591297"/>
<dbReference type="GO" id="GO:0004386">
    <property type="term" value="F:helicase activity"/>
    <property type="evidence" value="ECO:0007669"/>
    <property type="project" value="InterPro"/>
</dbReference>